<evidence type="ECO:0000313" key="3">
    <source>
        <dbReference type="Proteomes" id="UP000198666"/>
    </source>
</evidence>
<feature type="transmembrane region" description="Helical" evidence="1">
    <location>
        <begin position="125"/>
        <end position="149"/>
    </location>
</feature>
<dbReference type="Pfam" id="PF13787">
    <property type="entry name" value="HXXEE"/>
    <property type="match status" value="1"/>
</dbReference>
<name>A0A1G6I3G0_9BACI</name>
<feature type="transmembrane region" description="Helical" evidence="1">
    <location>
        <begin position="97"/>
        <end position="118"/>
    </location>
</feature>
<gene>
    <name evidence="2" type="ORF">SAMN05421663_101138</name>
</gene>
<proteinExistence type="predicted"/>
<dbReference type="RefSeq" id="WP_093724984.1">
    <property type="nucleotide sequence ID" value="NZ_FMZB01000001.1"/>
</dbReference>
<dbReference type="Proteomes" id="UP000198666">
    <property type="component" value="Unassembled WGS sequence"/>
</dbReference>
<dbReference type="STRING" id="361279.SAMN05421663_101138"/>
<dbReference type="AlphaFoldDB" id="A0A1G6I3G0"/>
<keyword evidence="1" id="KW-0472">Membrane</keyword>
<feature type="transmembrane region" description="Helical" evidence="1">
    <location>
        <begin position="38"/>
        <end position="59"/>
    </location>
</feature>
<protein>
    <recommendedName>
        <fullName evidence="4">HXXEE domain-containing protein</fullName>
    </recommendedName>
</protein>
<accession>A0A1G6I3G0</accession>
<keyword evidence="1" id="KW-1133">Transmembrane helix</keyword>
<evidence type="ECO:0000313" key="2">
    <source>
        <dbReference type="EMBL" id="SDC01077.1"/>
    </source>
</evidence>
<reference evidence="3" key="1">
    <citation type="submission" date="2016-10" db="EMBL/GenBank/DDBJ databases">
        <authorList>
            <person name="Varghese N."/>
            <person name="Submissions S."/>
        </authorList>
    </citation>
    <scope>NUCLEOTIDE SEQUENCE [LARGE SCALE GENOMIC DNA]</scope>
    <source>
        <strain evidence="3">DSM 21620</strain>
    </source>
</reference>
<keyword evidence="3" id="KW-1185">Reference proteome</keyword>
<dbReference type="OrthoDB" id="2221824at2"/>
<dbReference type="InterPro" id="IPR025671">
    <property type="entry name" value="HXXEE"/>
</dbReference>
<sequence length="156" mass="17339">MEILLFLIAVTLHNVEEAFFLPAWSKTSRFQKTVEPNVFRFAVIVITLLAYSIGALYLLWPSNIYFQYLQAGLIGAMLLNVVVPHVVATIAEKRYAPGIVTGIGLIFPFGGLAVYHILQVTEITILEIVVTSICIGILLLGLILALFAIGKHFFYR</sequence>
<evidence type="ECO:0008006" key="4">
    <source>
        <dbReference type="Google" id="ProtNLM"/>
    </source>
</evidence>
<dbReference type="EMBL" id="FMZB01000001">
    <property type="protein sequence ID" value="SDC01077.1"/>
    <property type="molecule type" value="Genomic_DNA"/>
</dbReference>
<evidence type="ECO:0000256" key="1">
    <source>
        <dbReference type="SAM" id="Phobius"/>
    </source>
</evidence>
<feature type="transmembrane region" description="Helical" evidence="1">
    <location>
        <begin position="71"/>
        <end position="91"/>
    </location>
</feature>
<organism evidence="2 3">
    <name type="scientific">Terribacillus halophilus</name>
    <dbReference type="NCBI Taxonomy" id="361279"/>
    <lineage>
        <taxon>Bacteria</taxon>
        <taxon>Bacillati</taxon>
        <taxon>Bacillota</taxon>
        <taxon>Bacilli</taxon>
        <taxon>Bacillales</taxon>
        <taxon>Bacillaceae</taxon>
        <taxon>Terribacillus</taxon>
    </lineage>
</organism>
<keyword evidence="1" id="KW-0812">Transmembrane</keyword>